<accession>A0AA36HLA8</accession>
<dbReference type="InterPro" id="IPR001509">
    <property type="entry name" value="Epimerase_deHydtase"/>
</dbReference>
<dbReference type="Gene3D" id="3.90.25.10">
    <property type="entry name" value="UDP-galactose 4-epimerase, domain 1"/>
    <property type="match status" value="1"/>
</dbReference>
<dbReference type="GO" id="GO:0005829">
    <property type="term" value="C:cytosol"/>
    <property type="evidence" value="ECO:0007669"/>
    <property type="project" value="TreeGrafter"/>
</dbReference>
<proteinExistence type="predicted"/>
<comment type="cofactor">
    <cofactor evidence="2">
        <name>NAD(+)</name>
        <dbReference type="ChEBI" id="CHEBI:57540"/>
    </cofactor>
</comment>
<comment type="pathway">
    <text evidence="3">Carbohydrate metabolism; galactose metabolism.</text>
</comment>
<feature type="domain" description="Glycosyl transferase CAP10" evidence="8">
    <location>
        <begin position="130"/>
        <end position="389"/>
    </location>
</feature>
<evidence type="ECO:0000256" key="1">
    <source>
        <dbReference type="ARBA" id="ARBA00000083"/>
    </source>
</evidence>
<dbReference type="EC" id="5.1.3.2" evidence="4"/>
<keyword evidence="7" id="KW-0413">Isomerase</keyword>
<dbReference type="Proteomes" id="UP001178507">
    <property type="component" value="Unassembled WGS sequence"/>
</dbReference>
<dbReference type="Gene3D" id="3.40.50.720">
    <property type="entry name" value="NAD(P)-binding Rossmann-like Domain"/>
    <property type="match status" value="1"/>
</dbReference>
<dbReference type="PANTHER" id="PTHR43725">
    <property type="entry name" value="UDP-GLUCOSE 4-EPIMERASE"/>
    <property type="match status" value="1"/>
</dbReference>
<evidence type="ECO:0000256" key="4">
    <source>
        <dbReference type="ARBA" id="ARBA00013189"/>
    </source>
</evidence>
<dbReference type="SMART" id="SM00672">
    <property type="entry name" value="CAP10"/>
    <property type="match status" value="1"/>
</dbReference>
<reference evidence="9" key="1">
    <citation type="submission" date="2023-08" db="EMBL/GenBank/DDBJ databases">
        <authorList>
            <person name="Chen Y."/>
            <person name="Shah S."/>
            <person name="Dougan E. K."/>
            <person name="Thang M."/>
            <person name="Chan C."/>
        </authorList>
    </citation>
    <scope>NUCLEOTIDE SEQUENCE</scope>
</reference>
<keyword evidence="6" id="KW-0299">Galactose metabolism</keyword>
<dbReference type="InterPro" id="IPR006598">
    <property type="entry name" value="CAP10"/>
</dbReference>
<dbReference type="GO" id="GO:0003978">
    <property type="term" value="F:UDP-glucose 4-epimerase activity"/>
    <property type="evidence" value="ECO:0007669"/>
    <property type="project" value="UniProtKB-EC"/>
</dbReference>
<comment type="catalytic activity">
    <reaction evidence="1">
        <text>UDP-alpha-D-glucose = UDP-alpha-D-galactose</text>
        <dbReference type="Rhea" id="RHEA:22168"/>
        <dbReference type="ChEBI" id="CHEBI:58885"/>
        <dbReference type="ChEBI" id="CHEBI:66914"/>
        <dbReference type="EC" id="5.1.3.2"/>
    </reaction>
</comment>
<organism evidence="9 10">
    <name type="scientific">Effrenium voratum</name>
    <dbReference type="NCBI Taxonomy" id="2562239"/>
    <lineage>
        <taxon>Eukaryota</taxon>
        <taxon>Sar</taxon>
        <taxon>Alveolata</taxon>
        <taxon>Dinophyceae</taxon>
        <taxon>Suessiales</taxon>
        <taxon>Symbiodiniaceae</taxon>
        <taxon>Effrenium</taxon>
    </lineage>
</organism>
<evidence type="ECO:0000256" key="3">
    <source>
        <dbReference type="ARBA" id="ARBA00004947"/>
    </source>
</evidence>
<evidence type="ECO:0000256" key="6">
    <source>
        <dbReference type="ARBA" id="ARBA00023144"/>
    </source>
</evidence>
<protein>
    <recommendedName>
        <fullName evidence="4">UDP-glucose 4-epimerase</fullName>
        <ecNumber evidence="4">5.1.3.2</ecNumber>
    </recommendedName>
</protein>
<evidence type="ECO:0000256" key="7">
    <source>
        <dbReference type="ARBA" id="ARBA00023235"/>
    </source>
</evidence>
<evidence type="ECO:0000256" key="2">
    <source>
        <dbReference type="ARBA" id="ARBA00001911"/>
    </source>
</evidence>
<keyword evidence="6" id="KW-0119">Carbohydrate metabolism</keyword>
<dbReference type="InterPro" id="IPR005886">
    <property type="entry name" value="UDP_G4E"/>
</dbReference>
<keyword evidence="5" id="KW-0520">NAD</keyword>
<dbReference type="NCBIfam" id="TIGR01179">
    <property type="entry name" value="galE"/>
    <property type="match status" value="1"/>
</dbReference>
<comment type="caution">
    <text evidence="9">The sequence shown here is derived from an EMBL/GenBank/DDBJ whole genome shotgun (WGS) entry which is preliminary data.</text>
</comment>
<dbReference type="SUPFAM" id="SSF51735">
    <property type="entry name" value="NAD(P)-binding Rossmann-fold domains"/>
    <property type="match status" value="1"/>
</dbReference>
<dbReference type="AlphaFoldDB" id="A0AA36HLA8"/>
<name>A0AA36HLA8_9DINO</name>
<evidence type="ECO:0000313" key="9">
    <source>
        <dbReference type="EMBL" id="CAJ1370926.1"/>
    </source>
</evidence>
<evidence type="ECO:0000256" key="5">
    <source>
        <dbReference type="ARBA" id="ARBA00023027"/>
    </source>
</evidence>
<dbReference type="Pfam" id="PF01370">
    <property type="entry name" value="Epimerase"/>
    <property type="match status" value="1"/>
</dbReference>
<dbReference type="InterPro" id="IPR036291">
    <property type="entry name" value="NAD(P)-bd_dom_sf"/>
</dbReference>
<dbReference type="EMBL" id="CAUJNA010000045">
    <property type="protein sequence ID" value="CAJ1370926.1"/>
    <property type="molecule type" value="Genomic_DNA"/>
</dbReference>
<sequence>MVPKLRAVLGLQFAGALQSAYRNLSEDLAQCNTSGGLACDLGCVEHEKVLEESFEPWWDHQMPWRTLLHICELQRQRGSAQAFLGAIHEKRVFFTCCSQSSDQCEASALLQGLTDVEVLLGLVAELAQVVLQDTVFLFNTGDQPLTDRAYWSPVPQFHWVRSGGHWTVPLPNPFQLKAHAKNLLGDSEGNQGNLVPWGEKIPKLFWRGALSAPDLFALEDIGTLPRVRLMKLAKENQDLFDVGITNVDREMYRIAGRSRVQALVQQLGGTVKHEKSQQQMPRYRYLINVAAVLSSWRLVEMLATGSLLLLQEGADHELILEWLTPWEHFVPVSQGLSDLVPTLRWLEAHPDLAERIAAQGFRRFKERVRRQDTWCYLWQAFRAMADSHTPPEPAALAALTAEPGWREVPAEKLRKLKRHRRRILHKNGLRVATVRESDWKALEDQKEKRRHLRSMLSALGDVLERLVFSSSATVYRPCEEPIDEQRPLGCTNPYGWTKFMIEQILRDFVVANPSFSMSILRYFNPVGAHPSGRIGENPHGPPNNLMPFVQQVAVGRREALSVFGSDYSTHDGTGVRDYIHVDDLAEGHICALQKLFTMDGGCITHNLGSGTGYSVLDMVKAFEEACGKKIPYKMVDRRPGDLGTVVANPGKAKADFDWQTKRGLQEMCNSAWKWQSNNPYGYEEGGKD</sequence>
<keyword evidence="10" id="KW-1185">Reference proteome</keyword>
<evidence type="ECO:0000313" key="10">
    <source>
        <dbReference type="Proteomes" id="UP001178507"/>
    </source>
</evidence>
<gene>
    <name evidence="9" type="ORF">EVOR1521_LOCUS1381</name>
</gene>
<dbReference type="GO" id="GO:0006012">
    <property type="term" value="P:galactose metabolic process"/>
    <property type="evidence" value="ECO:0007669"/>
    <property type="project" value="UniProtKB-KW"/>
</dbReference>
<dbReference type="Pfam" id="PF05686">
    <property type="entry name" value="Glyco_transf_90"/>
    <property type="match status" value="1"/>
</dbReference>
<evidence type="ECO:0000259" key="8">
    <source>
        <dbReference type="SMART" id="SM00672"/>
    </source>
</evidence>
<dbReference type="PANTHER" id="PTHR43725:SF47">
    <property type="entry name" value="UDP-GLUCOSE 4-EPIMERASE"/>
    <property type="match status" value="1"/>
</dbReference>